<keyword evidence="1" id="KW-0812">Transmembrane</keyword>
<feature type="transmembrane region" description="Helical" evidence="1">
    <location>
        <begin position="20"/>
        <end position="38"/>
    </location>
</feature>
<feature type="transmembrane region" description="Helical" evidence="1">
    <location>
        <begin position="97"/>
        <end position="114"/>
    </location>
</feature>
<keyword evidence="1" id="KW-0472">Membrane</keyword>
<dbReference type="AlphaFoldDB" id="A0A8J3K6N7"/>
<comment type="caution">
    <text evidence="2">The sequence shown here is derived from an EMBL/GenBank/DDBJ whole genome shotgun (WGS) entry which is preliminary data.</text>
</comment>
<organism evidence="2 3">
    <name type="scientific">Catellatospora chokoriensis</name>
    <dbReference type="NCBI Taxonomy" id="310353"/>
    <lineage>
        <taxon>Bacteria</taxon>
        <taxon>Bacillati</taxon>
        <taxon>Actinomycetota</taxon>
        <taxon>Actinomycetes</taxon>
        <taxon>Micromonosporales</taxon>
        <taxon>Micromonosporaceae</taxon>
        <taxon>Catellatospora</taxon>
    </lineage>
</organism>
<evidence type="ECO:0008006" key="4">
    <source>
        <dbReference type="Google" id="ProtNLM"/>
    </source>
</evidence>
<gene>
    <name evidence="2" type="ORF">Cch02nite_51240</name>
</gene>
<dbReference type="EMBL" id="BONG01000035">
    <property type="protein sequence ID" value="GIF91680.1"/>
    <property type="molecule type" value="Genomic_DNA"/>
</dbReference>
<keyword evidence="3" id="KW-1185">Reference proteome</keyword>
<reference evidence="2 3" key="1">
    <citation type="submission" date="2021-01" db="EMBL/GenBank/DDBJ databases">
        <title>Whole genome shotgun sequence of Catellatospora chokoriensis NBRC 107358.</title>
        <authorList>
            <person name="Komaki H."/>
            <person name="Tamura T."/>
        </authorList>
    </citation>
    <scope>NUCLEOTIDE SEQUENCE [LARGE SCALE GENOMIC DNA]</scope>
    <source>
        <strain evidence="2 3">NBRC 107358</strain>
    </source>
</reference>
<accession>A0A8J3K6N7</accession>
<sequence>MTEAAAASETADVPRRRGSAVFAALIGAGAGVAVAASWGACATAVGALAGALLLGAVDVLARAQQRPDEIPALWSRIAMSAAVAAPCGWALGALGANSLLVGVITGGVAGLLGIRPHKVVLGPLVGAALGWAMAGVPAAIVAAVAVAAFRVLSALLFRDPQVSLLAERVDPARLPFVVPLAARTRYVGTGYVADLATELRGDYRPDTPDVGIVASLDELTGPGFDPAGVDPLVREFYEHTTRFTLDIEPRWRTWVRPGYLLYRNLVARPLGQANVPMNQRETQRGVRSRIDTVSRDGTITVRGWIRSFADTDEPIYVGVYTTYRHDGRGYVSVGFPLPQASFTATLEPQARPGGGLILTSRSKLDQPGHYLSLVDPRDGRLTTAAVHGFAEDLDVYTQDGQLRAEHAFRVFGLPFLVLHYRMHRKPSR</sequence>
<dbReference type="RefSeq" id="WP_239120756.1">
    <property type="nucleotide sequence ID" value="NZ_BAAALB010000017.1"/>
</dbReference>
<evidence type="ECO:0000256" key="1">
    <source>
        <dbReference type="SAM" id="Phobius"/>
    </source>
</evidence>
<protein>
    <recommendedName>
        <fullName evidence="4">YndJ-like protein</fullName>
    </recommendedName>
</protein>
<dbReference type="Proteomes" id="UP000619293">
    <property type="component" value="Unassembled WGS sequence"/>
</dbReference>
<name>A0A8J3K6N7_9ACTN</name>
<evidence type="ECO:0000313" key="2">
    <source>
        <dbReference type="EMBL" id="GIF91680.1"/>
    </source>
</evidence>
<feature type="transmembrane region" description="Helical" evidence="1">
    <location>
        <begin position="126"/>
        <end position="149"/>
    </location>
</feature>
<proteinExistence type="predicted"/>
<evidence type="ECO:0000313" key="3">
    <source>
        <dbReference type="Proteomes" id="UP000619293"/>
    </source>
</evidence>
<keyword evidence="1" id="KW-1133">Transmembrane helix</keyword>